<keyword evidence="2" id="KW-0645">Protease</keyword>
<comment type="similarity">
    <text evidence="1 5">Belongs to the peptidase S8 family.</text>
</comment>
<dbReference type="InterPro" id="IPR051048">
    <property type="entry name" value="Peptidase_S8/S53_subtilisin"/>
</dbReference>
<feature type="domain" description="Peptidase S8/S53" evidence="7">
    <location>
        <begin position="66"/>
        <end position="521"/>
    </location>
</feature>
<evidence type="ECO:0000256" key="6">
    <source>
        <dbReference type="SAM" id="SignalP"/>
    </source>
</evidence>
<dbReference type="InterPro" id="IPR000209">
    <property type="entry name" value="Peptidase_S8/S53_dom"/>
</dbReference>
<evidence type="ECO:0000256" key="3">
    <source>
        <dbReference type="ARBA" id="ARBA00022801"/>
    </source>
</evidence>
<evidence type="ECO:0000256" key="2">
    <source>
        <dbReference type="ARBA" id="ARBA00022670"/>
    </source>
</evidence>
<keyword evidence="4" id="KW-0720">Serine protease</keyword>
<protein>
    <submittedName>
        <fullName evidence="8">Peptidase S8</fullName>
    </submittedName>
</protein>
<dbReference type="Proteomes" id="UP000283589">
    <property type="component" value="Unassembled WGS sequence"/>
</dbReference>
<dbReference type="Gene3D" id="3.40.50.200">
    <property type="entry name" value="Peptidase S8/S53 domain"/>
    <property type="match status" value="2"/>
</dbReference>
<proteinExistence type="inferred from homology"/>
<dbReference type="GO" id="GO:0006508">
    <property type="term" value="P:proteolysis"/>
    <property type="evidence" value="ECO:0007669"/>
    <property type="project" value="UniProtKB-KW"/>
</dbReference>
<feature type="signal peptide" evidence="6">
    <location>
        <begin position="1"/>
        <end position="19"/>
    </location>
</feature>
<dbReference type="AlphaFoldDB" id="A0A412WZI7"/>
<keyword evidence="3" id="KW-0378">Hydrolase</keyword>
<evidence type="ECO:0000256" key="1">
    <source>
        <dbReference type="ARBA" id="ARBA00011073"/>
    </source>
</evidence>
<dbReference type="PANTHER" id="PTHR43399">
    <property type="entry name" value="SUBTILISIN-RELATED"/>
    <property type="match status" value="1"/>
</dbReference>
<dbReference type="STRING" id="1121130.GCA_000519105_02068"/>
<dbReference type="PROSITE" id="PS51892">
    <property type="entry name" value="SUBTILASE"/>
    <property type="match status" value="1"/>
</dbReference>
<organism evidence="8 9">
    <name type="scientific">Butyricimonas virosa</name>
    <dbReference type="NCBI Taxonomy" id="544645"/>
    <lineage>
        <taxon>Bacteria</taxon>
        <taxon>Pseudomonadati</taxon>
        <taxon>Bacteroidota</taxon>
        <taxon>Bacteroidia</taxon>
        <taxon>Bacteroidales</taxon>
        <taxon>Odoribacteraceae</taxon>
        <taxon>Butyricimonas</taxon>
    </lineage>
</organism>
<evidence type="ECO:0000256" key="5">
    <source>
        <dbReference type="PROSITE-ProRule" id="PRU01240"/>
    </source>
</evidence>
<comment type="caution">
    <text evidence="8">The sequence shown here is derived from an EMBL/GenBank/DDBJ whole genome shotgun (WGS) entry which is preliminary data.</text>
</comment>
<accession>A0A412WZI7</accession>
<dbReference type="InterPro" id="IPR036852">
    <property type="entry name" value="Peptidase_S8/S53_dom_sf"/>
</dbReference>
<sequence>MKKYVLLLFACMGINISYAQLIGTGGSTQKKQSDLDWYNCSFDKDGVYGCEVNKAYDFLKDRKIKKRPIVALIGTGIDVEHEDIKQAIWVNPKEKADGKDNDKNGRIDDINGWNFLGGKDGQVMESLMQEGDREFLRLKDKYADYMTSNGEFFKIVNEKLTKVPAPENLTEYTYYKNKVMPESCLASTYGGWKMGYVIQEYAKKFKEELNAKFPGQKHTVKEFQECYDPKAPQDTLRDVAFSLIAIGFNLYKTDDLDVIYKAFVETAVQRGKETYEKEFQKISSDGRKDIVGDNYLDINDNKYGNNVLLTSEAATGTMQAGIVGGKRGNGLGGDGIIDQAEIMCLRVGAGSGEPYLKDMALAIRYAVDHGSDVIVLPQQNTLYPENQKAWMSEALRYAEGKGVLVIVPVWELSRDLAKQTFFPNRWMDGSKELTNLMVVAPSDKNGNPSMNSNYGAKELDLFAPGVNIYSAYMGDTYKTGSGVSLASASVAGVAALVKAYYPNLTGAQIRNILLNSVTSRKGVEVEKGIIVDGKQAQDLFLFEDLCLSGGILNAYQAIMAADKFGK</sequence>
<dbReference type="PANTHER" id="PTHR43399:SF4">
    <property type="entry name" value="CELL WALL-ASSOCIATED PROTEASE"/>
    <property type="match status" value="1"/>
</dbReference>
<evidence type="ECO:0000313" key="8">
    <source>
        <dbReference type="EMBL" id="RGV33391.1"/>
    </source>
</evidence>
<dbReference type="RefSeq" id="WP_118260605.1">
    <property type="nucleotide sequence ID" value="NZ_CALBWO010000017.1"/>
</dbReference>
<dbReference type="GO" id="GO:0004252">
    <property type="term" value="F:serine-type endopeptidase activity"/>
    <property type="evidence" value="ECO:0007669"/>
    <property type="project" value="InterPro"/>
</dbReference>
<gene>
    <name evidence="8" type="ORF">DWW18_10900</name>
</gene>
<dbReference type="Pfam" id="PF00082">
    <property type="entry name" value="Peptidase_S8"/>
    <property type="match status" value="1"/>
</dbReference>
<evidence type="ECO:0000256" key="4">
    <source>
        <dbReference type="ARBA" id="ARBA00022825"/>
    </source>
</evidence>
<reference evidence="8 9" key="1">
    <citation type="submission" date="2018-08" db="EMBL/GenBank/DDBJ databases">
        <title>A genome reference for cultivated species of the human gut microbiota.</title>
        <authorList>
            <person name="Zou Y."/>
            <person name="Xue W."/>
            <person name="Luo G."/>
        </authorList>
    </citation>
    <scope>NUCLEOTIDE SEQUENCE [LARGE SCALE GENOMIC DNA]</scope>
    <source>
        <strain evidence="8 9">AF14-49</strain>
    </source>
</reference>
<evidence type="ECO:0000313" key="9">
    <source>
        <dbReference type="Proteomes" id="UP000283589"/>
    </source>
</evidence>
<dbReference type="SUPFAM" id="SSF52743">
    <property type="entry name" value="Subtilisin-like"/>
    <property type="match status" value="1"/>
</dbReference>
<dbReference type="PRINTS" id="PR00723">
    <property type="entry name" value="SUBTILISIN"/>
</dbReference>
<keyword evidence="6" id="KW-0732">Signal</keyword>
<comment type="caution">
    <text evidence="5">Lacks conserved residue(s) required for the propagation of feature annotation.</text>
</comment>
<evidence type="ECO:0000259" key="7">
    <source>
        <dbReference type="Pfam" id="PF00082"/>
    </source>
</evidence>
<name>A0A412WZI7_9BACT</name>
<dbReference type="InterPro" id="IPR015500">
    <property type="entry name" value="Peptidase_S8_subtilisin-rel"/>
</dbReference>
<feature type="chain" id="PRO_5019285166" evidence="6">
    <location>
        <begin position="20"/>
        <end position="566"/>
    </location>
</feature>
<dbReference type="EMBL" id="QRZA01000013">
    <property type="protein sequence ID" value="RGV33391.1"/>
    <property type="molecule type" value="Genomic_DNA"/>
</dbReference>